<dbReference type="InterPro" id="IPR025452">
    <property type="entry name" value="DUF4218"/>
</dbReference>
<organism evidence="3 4">
    <name type="scientific">Apostasia shenzhenica</name>
    <dbReference type="NCBI Taxonomy" id="1088818"/>
    <lineage>
        <taxon>Eukaryota</taxon>
        <taxon>Viridiplantae</taxon>
        <taxon>Streptophyta</taxon>
        <taxon>Embryophyta</taxon>
        <taxon>Tracheophyta</taxon>
        <taxon>Spermatophyta</taxon>
        <taxon>Magnoliopsida</taxon>
        <taxon>Liliopsida</taxon>
        <taxon>Asparagales</taxon>
        <taxon>Orchidaceae</taxon>
        <taxon>Apostasioideae</taxon>
        <taxon>Apostasia</taxon>
    </lineage>
</organism>
<evidence type="ECO:0000259" key="2">
    <source>
        <dbReference type="Pfam" id="PF13960"/>
    </source>
</evidence>
<evidence type="ECO:0000313" key="4">
    <source>
        <dbReference type="Proteomes" id="UP000236161"/>
    </source>
</evidence>
<proteinExistence type="predicted"/>
<dbReference type="AlphaFoldDB" id="A0A2I0AJ70"/>
<accession>A0A2I0AJ70</accession>
<evidence type="ECO:0000313" key="3">
    <source>
        <dbReference type="EMBL" id="PKA55597.1"/>
    </source>
</evidence>
<gene>
    <name evidence="3" type="ORF">AXF42_Ash006799</name>
</gene>
<feature type="domain" description="DUF4216" evidence="1">
    <location>
        <begin position="220"/>
        <end position="288"/>
    </location>
</feature>
<keyword evidence="4" id="KW-1185">Reference proteome</keyword>
<evidence type="ECO:0000259" key="1">
    <source>
        <dbReference type="Pfam" id="PF13952"/>
    </source>
</evidence>
<dbReference type="Pfam" id="PF13960">
    <property type="entry name" value="DUF4218"/>
    <property type="match status" value="1"/>
</dbReference>
<name>A0A2I0AJ70_9ASPA</name>
<protein>
    <recommendedName>
        <fullName evidence="5">DUF4216 domain-containing protein</fullName>
    </recommendedName>
</protein>
<dbReference type="Pfam" id="PF13952">
    <property type="entry name" value="DUF4216"/>
    <property type="match status" value="1"/>
</dbReference>
<dbReference type="InterPro" id="IPR025312">
    <property type="entry name" value="DUF4216"/>
</dbReference>
<dbReference type="Proteomes" id="UP000236161">
    <property type="component" value="Unassembled WGS sequence"/>
</dbReference>
<dbReference type="OrthoDB" id="673110at2759"/>
<evidence type="ECO:0008006" key="5">
    <source>
        <dbReference type="Google" id="ProtNLM"/>
    </source>
</evidence>
<sequence length="348" mass="40732">MYPFERYMKILKGYIRNRYRPETCIIENYIAEEVVEFCNEYLYNINPIGIPIDHTAVDKYGRCITSGKSHVVDINMLRQAHLYVLRNSVVVDSYIEEHKEQLRSKNPLNARNEIWIQNKHIKEFIEWFDCRITTILCGTESANIDKSLKYLAFLPNHCVVKYDGYIINGYRFFTKERDKKRVVKNSGVSLIAQTMQISSAKDKNPHTGDLCYFGIIEEIWELDYVGFCIPLFKCLWVDSNGVSKIDEMGFILVNFNQIGHKDDCFILANQAKQVFYVEDLANSQWSIVLNHKPKFMIEEDNDTTYEELFGFTNELPITMYDKSDEAPTYVIEGEDDTELVKKSEKNEK</sequence>
<feature type="domain" description="DUF4218" evidence="2">
    <location>
        <begin position="1"/>
        <end position="45"/>
    </location>
</feature>
<dbReference type="PANTHER" id="PTHR48258:SF9">
    <property type="entry name" value="OS01G0348150 PROTEIN"/>
    <property type="match status" value="1"/>
</dbReference>
<reference evidence="3 4" key="1">
    <citation type="journal article" date="2017" name="Nature">
        <title>The Apostasia genome and the evolution of orchids.</title>
        <authorList>
            <person name="Zhang G.Q."/>
            <person name="Liu K.W."/>
            <person name="Li Z."/>
            <person name="Lohaus R."/>
            <person name="Hsiao Y.Y."/>
            <person name="Niu S.C."/>
            <person name="Wang J.Y."/>
            <person name="Lin Y.C."/>
            <person name="Xu Q."/>
            <person name="Chen L.J."/>
            <person name="Yoshida K."/>
            <person name="Fujiwara S."/>
            <person name="Wang Z.W."/>
            <person name="Zhang Y.Q."/>
            <person name="Mitsuda N."/>
            <person name="Wang M."/>
            <person name="Liu G.H."/>
            <person name="Pecoraro L."/>
            <person name="Huang H.X."/>
            <person name="Xiao X.J."/>
            <person name="Lin M."/>
            <person name="Wu X.Y."/>
            <person name="Wu W.L."/>
            <person name="Chen Y.Y."/>
            <person name="Chang S.B."/>
            <person name="Sakamoto S."/>
            <person name="Ohme-Takagi M."/>
            <person name="Yagi M."/>
            <person name="Zeng S.J."/>
            <person name="Shen C.Y."/>
            <person name="Yeh C.M."/>
            <person name="Luo Y.B."/>
            <person name="Tsai W.C."/>
            <person name="Van de Peer Y."/>
            <person name="Liu Z.J."/>
        </authorList>
    </citation>
    <scope>NUCLEOTIDE SEQUENCE [LARGE SCALE GENOMIC DNA]</scope>
    <source>
        <strain evidence="4">cv. Shenzhen</strain>
        <tissue evidence="3">Stem</tissue>
    </source>
</reference>
<dbReference type="EMBL" id="KZ451979">
    <property type="protein sequence ID" value="PKA55597.1"/>
    <property type="molecule type" value="Genomic_DNA"/>
</dbReference>
<dbReference type="PANTHER" id="PTHR48258">
    <property type="entry name" value="DUF4218 DOMAIN-CONTAINING PROTEIN-RELATED"/>
    <property type="match status" value="1"/>
</dbReference>